<protein>
    <submittedName>
        <fullName evidence="1">Uncharacterized protein</fullName>
    </submittedName>
</protein>
<sequence>MHPPLEQKRLFCRDVTFFKQDYKSASVSFFPSTVNSAGFAIIWQYLRARYPFCLRHFNIFYTNLEYLLLKKKKNWVEFICLVFTTKHQPLF</sequence>
<evidence type="ECO:0000313" key="2">
    <source>
        <dbReference type="Proteomes" id="UP001152622"/>
    </source>
</evidence>
<comment type="caution">
    <text evidence="1">The sequence shown here is derived from an EMBL/GenBank/DDBJ whole genome shotgun (WGS) entry which is preliminary data.</text>
</comment>
<dbReference type="EMBL" id="JAINUF010000010">
    <property type="protein sequence ID" value="KAJ8347788.1"/>
    <property type="molecule type" value="Genomic_DNA"/>
</dbReference>
<dbReference type="Proteomes" id="UP001152622">
    <property type="component" value="Chromosome 10"/>
</dbReference>
<dbReference type="AlphaFoldDB" id="A0A9Q1IMT4"/>
<keyword evidence="2" id="KW-1185">Reference proteome</keyword>
<evidence type="ECO:0000313" key="1">
    <source>
        <dbReference type="EMBL" id="KAJ8347788.1"/>
    </source>
</evidence>
<organism evidence="1 2">
    <name type="scientific">Synaphobranchus kaupii</name>
    <name type="common">Kaup's arrowtooth eel</name>
    <dbReference type="NCBI Taxonomy" id="118154"/>
    <lineage>
        <taxon>Eukaryota</taxon>
        <taxon>Metazoa</taxon>
        <taxon>Chordata</taxon>
        <taxon>Craniata</taxon>
        <taxon>Vertebrata</taxon>
        <taxon>Euteleostomi</taxon>
        <taxon>Actinopterygii</taxon>
        <taxon>Neopterygii</taxon>
        <taxon>Teleostei</taxon>
        <taxon>Anguilliformes</taxon>
        <taxon>Synaphobranchidae</taxon>
        <taxon>Synaphobranchus</taxon>
    </lineage>
</organism>
<gene>
    <name evidence="1" type="ORF">SKAU_G00263770</name>
</gene>
<name>A0A9Q1IMT4_SYNKA</name>
<accession>A0A9Q1IMT4</accession>
<proteinExistence type="predicted"/>
<reference evidence="1" key="1">
    <citation type="journal article" date="2023" name="Science">
        <title>Genome structures resolve the early diversification of teleost fishes.</title>
        <authorList>
            <person name="Parey E."/>
            <person name="Louis A."/>
            <person name="Montfort J."/>
            <person name="Bouchez O."/>
            <person name="Roques C."/>
            <person name="Iampietro C."/>
            <person name="Lluch J."/>
            <person name="Castinel A."/>
            <person name="Donnadieu C."/>
            <person name="Desvignes T."/>
            <person name="Floi Bucao C."/>
            <person name="Jouanno E."/>
            <person name="Wen M."/>
            <person name="Mejri S."/>
            <person name="Dirks R."/>
            <person name="Jansen H."/>
            <person name="Henkel C."/>
            <person name="Chen W.J."/>
            <person name="Zahm M."/>
            <person name="Cabau C."/>
            <person name="Klopp C."/>
            <person name="Thompson A.W."/>
            <person name="Robinson-Rechavi M."/>
            <person name="Braasch I."/>
            <person name="Lecointre G."/>
            <person name="Bobe J."/>
            <person name="Postlethwait J.H."/>
            <person name="Berthelot C."/>
            <person name="Roest Crollius H."/>
            <person name="Guiguen Y."/>
        </authorList>
    </citation>
    <scope>NUCLEOTIDE SEQUENCE</scope>
    <source>
        <strain evidence="1">WJC10195</strain>
    </source>
</reference>